<dbReference type="Pfam" id="PF00005">
    <property type="entry name" value="ABC_tran"/>
    <property type="match status" value="1"/>
</dbReference>
<evidence type="ECO:0000256" key="2">
    <source>
        <dbReference type="ARBA" id="ARBA00022840"/>
    </source>
</evidence>
<evidence type="ECO:0000313" key="4">
    <source>
        <dbReference type="EMBL" id="SOC47613.1"/>
    </source>
</evidence>
<dbReference type="OrthoDB" id="9810077at2"/>
<dbReference type="SMART" id="SM00382">
    <property type="entry name" value="AAA"/>
    <property type="match status" value="1"/>
</dbReference>
<dbReference type="InterPro" id="IPR003439">
    <property type="entry name" value="ABC_transporter-like_ATP-bd"/>
</dbReference>
<dbReference type="RefSeq" id="WP_054149276.1">
    <property type="nucleotide sequence ID" value="NZ_OBQD01000031.1"/>
</dbReference>
<dbReference type="Proteomes" id="UP000219167">
    <property type="component" value="Unassembled WGS sequence"/>
</dbReference>
<proteinExistence type="predicted"/>
<accession>A0A285V0N9</accession>
<dbReference type="PANTHER" id="PTHR42794">
    <property type="entry name" value="HEMIN IMPORT ATP-BINDING PROTEIN HMUV"/>
    <property type="match status" value="1"/>
</dbReference>
<evidence type="ECO:0000259" key="3">
    <source>
        <dbReference type="PROSITE" id="PS50893"/>
    </source>
</evidence>
<keyword evidence="1" id="KW-0547">Nucleotide-binding</keyword>
<sequence length="262" mass="27906">MSEGLIFDRVGVQFGSRIVLSDVEAQFAPGQIIGLVGPNGCGKSSLLGAVAGLLSHRGEITFNGRGVDAQNLGYMPQHSQIRASLSVLEVVLLGRHEQLGWRVSADVLEAAYGILGSFGIEDLASRPIHALSGGQQQLVLLAQRLLRAPRLLLLDEATSALDLAHQLRVFEILRAYVERTGALVMIAIHDLNLAARHADGIMLLRNGGLAGSGRFDDVVTPQVLRSVYGVEAEVLTSCRTGSVIVPLARVREGSVAPIRLSP</sequence>
<name>A0A285V0N9_9HYPH</name>
<dbReference type="EMBL" id="OBQD01000031">
    <property type="protein sequence ID" value="SOC47613.1"/>
    <property type="molecule type" value="Genomic_DNA"/>
</dbReference>
<gene>
    <name evidence="4" type="ORF">SAMN05892877_13140</name>
</gene>
<dbReference type="GO" id="GO:0005524">
    <property type="term" value="F:ATP binding"/>
    <property type="evidence" value="ECO:0007669"/>
    <property type="project" value="UniProtKB-KW"/>
</dbReference>
<dbReference type="InterPro" id="IPR003593">
    <property type="entry name" value="AAA+_ATPase"/>
</dbReference>
<dbReference type="InterPro" id="IPR027417">
    <property type="entry name" value="P-loop_NTPase"/>
</dbReference>
<dbReference type="CDD" id="cd03214">
    <property type="entry name" value="ABC_Iron-Siderophores_B12_Hemin"/>
    <property type="match status" value="1"/>
</dbReference>
<reference evidence="4 5" key="1">
    <citation type="submission" date="2017-08" db="EMBL/GenBank/DDBJ databases">
        <authorList>
            <person name="de Groot N.N."/>
        </authorList>
    </citation>
    <scope>NUCLEOTIDE SEQUENCE [LARGE SCALE GENOMIC DNA]</scope>
    <source>
        <strain evidence="4 5">JC85</strain>
    </source>
</reference>
<dbReference type="Gene3D" id="3.40.50.300">
    <property type="entry name" value="P-loop containing nucleotide triphosphate hydrolases"/>
    <property type="match status" value="1"/>
</dbReference>
<protein>
    <submittedName>
        <fullName evidence="4">Iron complex transport system ATP-binding protein</fullName>
    </submittedName>
</protein>
<keyword evidence="5" id="KW-1185">Reference proteome</keyword>
<dbReference type="PANTHER" id="PTHR42794:SF2">
    <property type="entry name" value="ABC TRANSPORTER ATP-BINDING PROTEIN"/>
    <property type="match status" value="1"/>
</dbReference>
<dbReference type="SUPFAM" id="SSF52540">
    <property type="entry name" value="P-loop containing nucleoside triphosphate hydrolases"/>
    <property type="match status" value="1"/>
</dbReference>
<dbReference type="GO" id="GO:0016887">
    <property type="term" value="F:ATP hydrolysis activity"/>
    <property type="evidence" value="ECO:0007669"/>
    <property type="project" value="InterPro"/>
</dbReference>
<dbReference type="PROSITE" id="PS50893">
    <property type="entry name" value="ABC_TRANSPORTER_2"/>
    <property type="match status" value="1"/>
</dbReference>
<dbReference type="AlphaFoldDB" id="A0A285V0N9"/>
<evidence type="ECO:0000256" key="1">
    <source>
        <dbReference type="ARBA" id="ARBA00022741"/>
    </source>
</evidence>
<evidence type="ECO:0000313" key="5">
    <source>
        <dbReference type="Proteomes" id="UP000219167"/>
    </source>
</evidence>
<feature type="domain" description="ABC transporter" evidence="3">
    <location>
        <begin position="5"/>
        <end position="231"/>
    </location>
</feature>
<keyword evidence="2 4" id="KW-0067">ATP-binding</keyword>
<organism evidence="4 5">
    <name type="scientific">Rhizobium subbaraonis</name>
    <dbReference type="NCBI Taxonomy" id="908946"/>
    <lineage>
        <taxon>Bacteria</taxon>
        <taxon>Pseudomonadati</taxon>
        <taxon>Pseudomonadota</taxon>
        <taxon>Alphaproteobacteria</taxon>
        <taxon>Hyphomicrobiales</taxon>
        <taxon>Rhizobiaceae</taxon>
        <taxon>Rhizobium/Agrobacterium group</taxon>
        <taxon>Rhizobium</taxon>
    </lineage>
</organism>